<gene>
    <name evidence="1" type="ORF">FKG94_18150</name>
</gene>
<dbReference type="Proteomes" id="UP000319732">
    <property type="component" value="Unassembled WGS sequence"/>
</dbReference>
<dbReference type="OrthoDB" id="9780401at2"/>
<dbReference type="Pfam" id="PF11172">
    <property type="entry name" value="DUF2959"/>
    <property type="match status" value="1"/>
</dbReference>
<evidence type="ECO:0000313" key="1">
    <source>
        <dbReference type="EMBL" id="TQV72739.1"/>
    </source>
</evidence>
<sequence>MRGIWPVTACRFILLVLVTVLLPACESAYYGAMEKVGVHKRDILAERIETARDAQVDAKDQFRSALEQFLATVSVDGGELQKKYETLNSAFEDSRESAETVRQRIEAVESVAEALFDEWQDELALYSDGSLKRDSERKMRQTRSRYRQMLTAMHSAEEKMAPVLETFQDQVLYLKHNLNARAIAAIKTEFGSLQNEVRVLITRMESSIKEAEAFIDTLSE</sequence>
<dbReference type="AlphaFoldDB" id="A0A545T689"/>
<reference evidence="1 2" key="1">
    <citation type="submission" date="2019-06" db="EMBL/GenBank/DDBJ databases">
        <title>Whole genome sequence for Cellvibrionaceae sp. R142.</title>
        <authorList>
            <person name="Wang G."/>
        </authorList>
    </citation>
    <scope>NUCLEOTIDE SEQUENCE [LARGE SCALE GENOMIC DNA]</scope>
    <source>
        <strain evidence="1 2">R142</strain>
    </source>
</reference>
<organism evidence="1 2">
    <name type="scientific">Exilibacterium tricleocarpae</name>
    <dbReference type="NCBI Taxonomy" id="2591008"/>
    <lineage>
        <taxon>Bacteria</taxon>
        <taxon>Pseudomonadati</taxon>
        <taxon>Pseudomonadota</taxon>
        <taxon>Gammaproteobacteria</taxon>
        <taxon>Cellvibrionales</taxon>
        <taxon>Cellvibrionaceae</taxon>
        <taxon>Exilibacterium</taxon>
    </lineage>
</organism>
<evidence type="ECO:0000313" key="2">
    <source>
        <dbReference type="Proteomes" id="UP000319732"/>
    </source>
</evidence>
<proteinExistence type="predicted"/>
<accession>A0A545T689</accession>
<protein>
    <submittedName>
        <fullName evidence="1">DUF2959 domain-containing protein</fullName>
    </submittedName>
</protein>
<keyword evidence="2" id="KW-1185">Reference proteome</keyword>
<dbReference type="InterPro" id="IPR021342">
    <property type="entry name" value="DUF2959"/>
</dbReference>
<name>A0A545T689_9GAMM</name>
<dbReference type="EMBL" id="VHSG01000019">
    <property type="protein sequence ID" value="TQV72739.1"/>
    <property type="molecule type" value="Genomic_DNA"/>
</dbReference>
<comment type="caution">
    <text evidence="1">The sequence shown here is derived from an EMBL/GenBank/DDBJ whole genome shotgun (WGS) entry which is preliminary data.</text>
</comment>